<evidence type="ECO:0000313" key="4">
    <source>
        <dbReference type="Proteomes" id="UP000198345"/>
    </source>
</evidence>
<gene>
    <name evidence="3" type="ORF">B0A66_09320</name>
</gene>
<organism evidence="3 4">
    <name type="scientific">Flavobacterium hercynium</name>
    <dbReference type="NCBI Taxonomy" id="387094"/>
    <lineage>
        <taxon>Bacteria</taxon>
        <taxon>Pseudomonadati</taxon>
        <taxon>Bacteroidota</taxon>
        <taxon>Flavobacteriia</taxon>
        <taxon>Flavobacteriales</taxon>
        <taxon>Flavobacteriaceae</taxon>
        <taxon>Flavobacterium</taxon>
    </lineage>
</organism>
<feature type="signal peptide" evidence="1">
    <location>
        <begin position="1"/>
        <end position="25"/>
    </location>
</feature>
<dbReference type="InterPro" id="IPR003961">
    <property type="entry name" value="FN3_dom"/>
</dbReference>
<dbReference type="InterPro" id="IPR012334">
    <property type="entry name" value="Pectin_lyas_fold"/>
</dbReference>
<dbReference type="InterPro" id="IPR011050">
    <property type="entry name" value="Pectin_lyase_fold/virulence"/>
</dbReference>
<feature type="domain" description="Fibronectin type-III" evidence="2">
    <location>
        <begin position="43"/>
        <end position="135"/>
    </location>
</feature>
<dbReference type="PROSITE" id="PS50853">
    <property type="entry name" value="FN3"/>
    <property type="match status" value="1"/>
</dbReference>
<dbReference type="SUPFAM" id="SSF49265">
    <property type="entry name" value="Fibronectin type III"/>
    <property type="match status" value="1"/>
</dbReference>
<feature type="chain" id="PRO_5013076141" evidence="1">
    <location>
        <begin position="26"/>
        <end position="522"/>
    </location>
</feature>
<dbReference type="PROSITE" id="PS51257">
    <property type="entry name" value="PROKAR_LIPOPROTEIN"/>
    <property type="match status" value="1"/>
</dbReference>
<dbReference type="EMBL" id="MUGW01000018">
    <property type="protein sequence ID" value="OXA92475.1"/>
    <property type="molecule type" value="Genomic_DNA"/>
</dbReference>
<dbReference type="CDD" id="cd00063">
    <property type="entry name" value="FN3"/>
    <property type="match status" value="1"/>
</dbReference>
<dbReference type="Pfam" id="PF16318">
    <property type="entry name" value="DUF4957"/>
    <property type="match status" value="1"/>
</dbReference>
<protein>
    <submittedName>
        <fullName evidence="3">DUF5123 domain-containing protein</fullName>
    </submittedName>
</protein>
<accession>A0A226HE69</accession>
<dbReference type="Gene3D" id="2.60.40.10">
    <property type="entry name" value="Immunoglobulins"/>
    <property type="match status" value="1"/>
</dbReference>
<sequence>MFMKTKSIIKGLLATLILAFSIAGCDSFNDEVLNDITTTREFSPIGLTARVRSQTIVELNWTPTEKADHYVVEFSADDADFKTIFKTIQVTAAQLPVQVQLDGETVYSIRLKAVSATGIADSKWTVITATTLSEQIFIAGLDTDIDAKFAILRWTPNSAVTHIVVNPGEIKRTLTDEEKAAGVVTITDLTGETDYTVDLFNNTKKRGVASFKTGIDIGSGVLIQPTDDLVAAIAAAAPGATLVLAAGDYPFTGDISLTKPVTIRGLRSFDKPKLHVTFTMTASATSLSLIDLDLEASTITNASLITMSGASAIWEDILISGCKVHEYTRALISANAASAKVKSFTVDNTIVKNVNTNGGADFIDFRNTHVTDIVVKNSTFDTCSTNRDFVRVDAATGLTGQGLTTNVLIDACTLYKVSDVTASKRILYIRFISNASTVRNTLIADVAPTTVYMSQTTLTPPTFSNNNYFNAPGFKDTGIASNRVDASGTTLNPQFADAAAGDFTLKNQTLIDNAVGDPRWRK</sequence>
<keyword evidence="1" id="KW-0732">Signal</keyword>
<dbReference type="AlphaFoldDB" id="A0A226HE69"/>
<dbReference type="Pfam" id="PF17161">
    <property type="entry name" value="DUF5123"/>
    <property type="match status" value="1"/>
</dbReference>
<proteinExistence type="predicted"/>
<dbReference type="InterPro" id="IPR036116">
    <property type="entry name" value="FN3_sf"/>
</dbReference>
<dbReference type="InterPro" id="IPR013783">
    <property type="entry name" value="Ig-like_fold"/>
</dbReference>
<keyword evidence="4" id="KW-1185">Reference proteome</keyword>
<dbReference type="OrthoDB" id="691503at2"/>
<evidence type="ECO:0000256" key="1">
    <source>
        <dbReference type="SAM" id="SignalP"/>
    </source>
</evidence>
<dbReference type="InterPro" id="IPR032530">
    <property type="entry name" value="DUF4957"/>
</dbReference>
<evidence type="ECO:0000259" key="2">
    <source>
        <dbReference type="PROSITE" id="PS50853"/>
    </source>
</evidence>
<evidence type="ECO:0000313" key="3">
    <source>
        <dbReference type="EMBL" id="OXA92475.1"/>
    </source>
</evidence>
<dbReference type="Gene3D" id="2.160.20.10">
    <property type="entry name" value="Single-stranded right-handed beta-helix, Pectin lyase-like"/>
    <property type="match status" value="1"/>
</dbReference>
<comment type="caution">
    <text evidence="3">The sequence shown here is derived from an EMBL/GenBank/DDBJ whole genome shotgun (WGS) entry which is preliminary data.</text>
</comment>
<dbReference type="SUPFAM" id="SSF51126">
    <property type="entry name" value="Pectin lyase-like"/>
    <property type="match status" value="1"/>
</dbReference>
<reference evidence="3 4" key="1">
    <citation type="submission" date="2016-11" db="EMBL/GenBank/DDBJ databases">
        <title>Whole genomes of Flavobacteriaceae.</title>
        <authorList>
            <person name="Stine C."/>
            <person name="Li C."/>
            <person name="Tadesse D."/>
        </authorList>
    </citation>
    <scope>NUCLEOTIDE SEQUENCE [LARGE SCALE GENOMIC DNA]</scope>
    <source>
        <strain evidence="3 4">DSM 18292</strain>
    </source>
</reference>
<name>A0A226HE69_9FLAO</name>
<dbReference type="Proteomes" id="UP000198345">
    <property type="component" value="Unassembled WGS sequence"/>
</dbReference>
<dbReference type="InterPro" id="IPR033427">
    <property type="entry name" value="DUF5123"/>
</dbReference>